<proteinExistence type="inferred from homology"/>
<dbReference type="Proteomes" id="UP000095767">
    <property type="component" value="Unassembled WGS sequence"/>
</dbReference>
<keyword evidence="3" id="KW-0926">Vacuole</keyword>
<keyword evidence="6" id="KW-0732">Signal</keyword>
<evidence type="ECO:0000256" key="3">
    <source>
        <dbReference type="ARBA" id="ARBA00022554"/>
    </source>
</evidence>
<comment type="subcellular location">
    <subcellularLocation>
        <location evidence="1">Vacuole</location>
    </subcellularLocation>
</comment>
<comment type="similarity">
    <text evidence="2">Belongs to the strictosidine synthase family.</text>
</comment>
<dbReference type="GO" id="GO:0005773">
    <property type="term" value="C:vacuole"/>
    <property type="evidence" value="ECO:0007669"/>
    <property type="project" value="UniProtKB-SubCell"/>
</dbReference>
<evidence type="ECO:0000256" key="1">
    <source>
        <dbReference type="ARBA" id="ARBA00004116"/>
    </source>
</evidence>
<feature type="domain" description="Strictosidine synthase conserved region" evidence="7">
    <location>
        <begin position="311"/>
        <end position="376"/>
    </location>
</feature>
<sequence length="476" mass="50925">MEAAKCSAATLLLLLLVHLLPPMATCHEEMKSVYVGQRLLPLRLGRPAFGPESVAFDHRGDGPYTGVSNGRVLRWRGPLRGWTEFAHNYKHETVAMCAAKKRLVVPESACGRPLGLQFHRASGDLYFADAYLGLMRVGRRGGLAEAVATEAGGAPLNFVNGVEVDQETGHVYFTDSSATFQRRYLLLLLYHTRNTAQQQHRIAPSSRSSASSFYCSPPPPSPPESGVLGAGAAPAAAPALAPAALRLLLPLRRLAPAAALTRLCRRLRLFRGRRPRASASPPPAPPPPARLIRLCAGAQCCAKKVTVERHSADYIMIIFTGDATGRLLRYDPATGATTVLASGLAFPNGVALSPDGTHLVLAETTRCRLLRHWLRGPNAGATEPFADLPGYPDNVRRAGDGDHYWVALSRDKSYLTEGTTPRSVAAVRVRAADGAVAEALRGVGNATVSEVVERPGGALWLGSVDTPYVGLFKTGI</sequence>
<dbReference type="Gene3D" id="2.120.10.30">
    <property type="entry name" value="TolB, C-terminal domain"/>
    <property type="match status" value="2"/>
</dbReference>
<organism evidence="8 9">
    <name type="scientific">Dichanthelium oligosanthes</name>
    <dbReference type="NCBI Taxonomy" id="888268"/>
    <lineage>
        <taxon>Eukaryota</taxon>
        <taxon>Viridiplantae</taxon>
        <taxon>Streptophyta</taxon>
        <taxon>Embryophyta</taxon>
        <taxon>Tracheophyta</taxon>
        <taxon>Spermatophyta</taxon>
        <taxon>Magnoliopsida</taxon>
        <taxon>Liliopsida</taxon>
        <taxon>Poales</taxon>
        <taxon>Poaceae</taxon>
        <taxon>PACMAD clade</taxon>
        <taxon>Panicoideae</taxon>
        <taxon>Panicodae</taxon>
        <taxon>Paniceae</taxon>
        <taxon>Dichantheliinae</taxon>
        <taxon>Dichanthelium</taxon>
    </lineage>
</organism>
<dbReference type="PANTHER" id="PTHR10426:SF139">
    <property type="entry name" value="OS09G0374900 PROTEIN"/>
    <property type="match status" value="1"/>
</dbReference>
<dbReference type="Pfam" id="PF03088">
    <property type="entry name" value="Str_synth"/>
    <property type="match status" value="1"/>
</dbReference>
<dbReference type="InterPro" id="IPR011042">
    <property type="entry name" value="6-blade_b-propeller_TolB-like"/>
</dbReference>
<dbReference type="AlphaFoldDB" id="A0A1E5V610"/>
<accession>A0A1E5V610</accession>
<keyword evidence="9" id="KW-1185">Reference proteome</keyword>
<gene>
    <name evidence="8" type="ORF">BAE44_0018380</name>
</gene>
<feature type="region of interest" description="Disordered" evidence="5">
    <location>
        <begin position="198"/>
        <end position="229"/>
    </location>
</feature>
<reference evidence="8 9" key="1">
    <citation type="submission" date="2016-09" db="EMBL/GenBank/DDBJ databases">
        <title>The draft genome of Dichanthelium oligosanthes: A C3 panicoid grass species.</title>
        <authorList>
            <person name="Studer A.J."/>
            <person name="Schnable J.C."/>
            <person name="Brutnell T.P."/>
        </authorList>
    </citation>
    <scope>NUCLEOTIDE SEQUENCE [LARGE SCALE GENOMIC DNA]</scope>
    <source>
        <strain evidence="9">cv. Kellogg 1175</strain>
        <tissue evidence="8">Leaf</tissue>
    </source>
</reference>
<dbReference type="GO" id="GO:0016787">
    <property type="term" value="F:hydrolase activity"/>
    <property type="evidence" value="ECO:0007669"/>
    <property type="project" value="TreeGrafter"/>
</dbReference>
<protein>
    <submittedName>
        <fullName evidence="8">Protein STRICTOSIDINE SYNTHASE-LIKE 10</fullName>
    </submittedName>
</protein>
<dbReference type="InterPro" id="IPR018119">
    <property type="entry name" value="Strictosidine_synth_cons-reg"/>
</dbReference>
<feature type="chain" id="PRO_5009187755" evidence="6">
    <location>
        <begin position="27"/>
        <end position="476"/>
    </location>
</feature>
<name>A0A1E5V610_9POAL</name>
<evidence type="ECO:0000313" key="8">
    <source>
        <dbReference type="EMBL" id="OEL20600.1"/>
    </source>
</evidence>
<dbReference type="Pfam" id="PF20067">
    <property type="entry name" value="SSL_N"/>
    <property type="match status" value="1"/>
</dbReference>
<evidence type="ECO:0000313" key="9">
    <source>
        <dbReference type="Proteomes" id="UP000095767"/>
    </source>
</evidence>
<comment type="caution">
    <text evidence="8">The sequence shown here is derived from an EMBL/GenBank/DDBJ whole genome shotgun (WGS) entry which is preliminary data.</text>
</comment>
<dbReference type="EMBL" id="LWDX02050219">
    <property type="protein sequence ID" value="OEL20600.1"/>
    <property type="molecule type" value="Genomic_DNA"/>
</dbReference>
<evidence type="ECO:0000256" key="2">
    <source>
        <dbReference type="ARBA" id="ARBA00009191"/>
    </source>
</evidence>
<dbReference type="GO" id="GO:0012505">
    <property type="term" value="C:endomembrane system"/>
    <property type="evidence" value="ECO:0007669"/>
    <property type="project" value="TreeGrafter"/>
</dbReference>
<evidence type="ECO:0000259" key="7">
    <source>
        <dbReference type="Pfam" id="PF03088"/>
    </source>
</evidence>
<evidence type="ECO:0000256" key="5">
    <source>
        <dbReference type="SAM" id="MobiDB-lite"/>
    </source>
</evidence>
<keyword evidence="4" id="KW-0325">Glycoprotein</keyword>
<dbReference type="OrthoDB" id="5307922at2759"/>
<dbReference type="SUPFAM" id="SSF101898">
    <property type="entry name" value="NHL repeat"/>
    <property type="match status" value="1"/>
</dbReference>
<evidence type="ECO:0000256" key="4">
    <source>
        <dbReference type="ARBA" id="ARBA00023180"/>
    </source>
</evidence>
<feature type="compositionally biased region" description="Low complexity" evidence="5">
    <location>
        <begin position="204"/>
        <end position="215"/>
    </location>
</feature>
<evidence type="ECO:0000256" key="6">
    <source>
        <dbReference type="SAM" id="SignalP"/>
    </source>
</evidence>
<feature type="signal peptide" evidence="6">
    <location>
        <begin position="1"/>
        <end position="26"/>
    </location>
</feature>
<dbReference type="STRING" id="888268.A0A1E5V610"/>
<dbReference type="PANTHER" id="PTHR10426">
    <property type="entry name" value="STRICTOSIDINE SYNTHASE-RELATED"/>
    <property type="match status" value="1"/>
</dbReference>